<proteinExistence type="predicted"/>
<dbReference type="KEGG" id="apro:F751_4661"/>
<keyword evidence="3" id="KW-1185">Reference proteome</keyword>
<name>A0A087SKB4_AUXPR</name>
<feature type="region of interest" description="Disordered" evidence="1">
    <location>
        <begin position="1"/>
        <end position="26"/>
    </location>
</feature>
<accession>A0A087SKB4</accession>
<organism evidence="2 3">
    <name type="scientific">Auxenochlorella protothecoides</name>
    <name type="common">Green microalga</name>
    <name type="synonym">Chlorella protothecoides</name>
    <dbReference type="NCBI Taxonomy" id="3075"/>
    <lineage>
        <taxon>Eukaryota</taxon>
        <taxon>Viridiplantae</taxon>
        <taxon>Chlorophyta</taxon>
        <taxon>core chlorophytes</taxon>
        <taxon>Trebouxiophyceae</taxon>
        <taxon>Chlorellales</taxon>
        <taxon>Chlorellaceae</taxon>
        <taxon>Auxenochlorella</taxon>
    </lineage>
</organism>
<dbReference type="RefSeq" id="XP_011399064.1">
    <property type="nucleotide sequence ID" value="XM_011400762.1"/>
</dbReference>
<feature type="region of interest" description="Disordered" evidence="1">
    <location>
        <begin position="79"/>
        <end position="118"/>
    </location>
</feature>
<dbReference type="GeneID" id="23616052"/>
<evidence type="ECO:0000313" key="2">
    <source>
        <dbReference type="EMBL" id="KFM26168.1"/>
    </source>
</evidence>
<feature type="compositionally biased region" description="Low complexity" evidence="1">
    <location>
        <begin position="104"/>
        <end position="118"/>
    </location>
</feature>
<dbReference type="EMBL" id="KL662127">
    <property type="protein sequence ID" value="KFM26168.1"/>
    <property type="molecule type" value="Genomic_DNA"/>
</dbReference>
<protein>
    <submittedName>
        <fullName evidence="2">Uncharacterized protein</fullName>
    </submittedName>
</protein>
<dbReference type="Proteomes" id="UP000028924">
    <property type="component" value="Unassembled WGS sequence"/>
</dbReference>
<evidence type="ECO:0000256" key="1">
    <source>
        <dbReference type="SAM" id="MobiDB-lite"/>
    </source>
</evidence>
<gene>
    <name evidence="2" type="ORF">F751_4661</name>
</gene>
<reference evidence="2 3" key="1">
    <citation type="journal article" date="2014" name="BMC Genomics">
        <title>Oil accumulation mechanisms of the oleaginous microalga Chlorella protothecoides revealed through its genome, transcriptomes, and proteomes.</title>
        <authorList>
            <person name="Gao C."/>
            <person name="Wang Y."/>
            <person name="Shen Y."/>
            <person name="Yan D."/>
            <person name="He X."/>
            <person name="Dai J."/>
            <person name="Wu Q."/>
        </authorList>
    </citation>
    <scope>NUCLEOTIDE SEQUENCE [LARGE SCALE GENOMIC DNA]</scope>
    <source>
        <strain evidence="2 3">0710</strain>
    </source>
</reference>
<sequence length="153" mass="16059">MAAAPCSKVSYNPHHLHGGSVHPLPLHVDGRRRHRAVIQAHDLSRAQPHGELQWPSLVPRPLPQLALGERLAHDAPPGIRHGHGEDDPLAPHAVDAGAGGGLADGAQQGGRAAQQAPQLGAGLHQARAAFLRGGCSLRGLRHLLCHRGERGAD</sequence>
<evidence type="ECO:0000313" key="3">
    <source>
        <dbReference type="Proteomes" id="UP000028924"/>
    </source>
</evidence>
<dbReference type="AlphaFoldDB" id="A0A087SKB4"/>